<dbReference type="InterPro" id="IPR018253">
    <property type="entry name" value="DnaJ_domain_CS"/>
</dbReference>
<dbReference type="AlphaFoldDB" id="A0AAN8EQX3"/>
<dbReference type="InterPro" id="IPR017937">
    <property type="entry name" value="Thioredoxin_CS"/>
</dbReference>
<sequence>MRLVLLPLIVLLLVVGRVVADEDYYKILGVEKDADDRTIRKAFKKLAIQKHPDKNKDNPNAHAEFVKINKAYEVLKDEEMRKRYDQYGEKGLEDGFQGGNNYQSWQFYNENFGIYDDDAEIVTLNRADFLRMVTQSNEMWFINFYSTYCSHCHQLAPTWRKFARAMEGVVRIGAVNCAEDPGLCQSQRVNAYPSLVIYPSGEFYNGVRDVELLQEFIMQRMTSEVLHLKSDNIEALTTTWQPYDSRPWIIDFCDRSDSCLSSVNRRKLAAMLDGLVNVGTVDCTSKGDSALCEKLDVTSGVRYYPTQMVDKEHEKVMSSLDPKELLEEALSYVDDLEEIEEKDLHELLEDEDTTWPTAVWFIPNKESLKERKDYKRLPQLLPDVKIVYADCSEFMEICRDLLDVKKLPQFVTFKSTGGYEIDYVNKPSYHDVSSFIKESIMSPLHVLSVEEYNAALNSGELWIIDYFAPWCPPCLRLISEYRQLHSVIDPNDEIVSKIKLGLIDCEKHKDICQKAGVQSYPTNALYTLDNRVHKFVGYHSVQSLLENIDNALNPAVDELTPEDFKRLVENRETDVTWVVDFFAPWCGPCQQLAPEFQRAARSLRQFDERVHFGSVDCQAYGVFCRQQSVSAYPSIRLYPATKKQRWLQPFYDYPQNMWRNSDTIERWVFGMLPSLVTSLGNDYWQTVLDSDEPWLVDFFAPWCGHCVQFAPVFEQIAKVLDGKVKLGKVDCDQWPGVCRGAQIQSYPTVRFYKGQRNGRQQGVWGLQLQTQNKDEIVRLVLEQVEMLSGHDEL</sequence>
<evidence type="ECO:0000256" key="3">
    <source>
        <dbReference type="ARBA" id="ARBA00020921"/>
    </source>
</evidence>
<dbReference type="PROSITE" id="PS51352">
    <property type="entry name" value="THIOREDOXIN_2"/>
    <property type="match status" value="3"/>
</dbReference>
<dbReference type="PROSITE" id="PS00194">
    <property type="entry name" value="THIOREDOXIN_1"/>
    <property type="match status" value="1"/>
</dbReference>
<evidence type="ECO:0000256" key="2">
    <source>
        <dbReference type="ARBA" id="ARBA00020920"/>
    </source>
</evidence>
<keyword evidence="7" id="KW-0732">Signal</keyword>
<dbReference type="InterPro" id="IPR036249">
    <property type="entry name" value="Thioredoxin-like_sf"/>
</dbReference>
<evidence type="ECO:0000256" key="5">
    <source>
        <dbReference type="ARBA" id="ARBA00035002"/>
    </source>
</evidence>
<gene>
    <name evidence="10" type="ORF">GCK32_001009</name>
</gene>
<dbReference type="GO" id="GO:0006914">
    <property type="term" value="P:autophagy"/>
    <property type="evidence" value="ECO:0007669"/>
    <property type="project" value="UniProtKB-KW"/>
</dbReference>
<dbReference type="GO" id="GO:0005789">
    <property type="term" value="C:endoplasmic reticulum membrane"/>
    <property type="evidence" value="ECO:0007669"/>
    <property type="project" value="UniProtKB-SubCell"/>
</dbReference>
<feature type="domain" description="Thioredoxin" evidence="9">
    <location>
        <begin position="626"/>
        <end position="785"/>
    </location>
</feature>
<dbReference type="PRINTS" id="PR00625">
    <property type="entry name" value="JDOMAIN"/>
</dbReference>
<dbReference type="GO" id="GO:0036498">
    <property type="term" value="P:IRE1-mediated unfolded protein response"/>
    <property type="evidence" value="ECO:0007669"/>
    <property type="project" value="TreeGrafter"/>
</dbReference>
<reference evidence="10 11" key="1">
    <citation type="submission" date="2019-10" db="EMBL/GenBank/DDBJ databases">
        <title>Assembly and Annotation for the nematode Trichostrongylus colubriformis.</title>
        <authorList>
            <person name="Martin J."/>
        </authorList>
    </citation>
    <scope>NUCLEOTIDE SEQUENCE [LARGE SCALE GENOMIC DNA]</scope>
    <source>
        <strain evidence="10">G859</strain>
        <tissue evidence="10">Whole worm</tissue>
    </source>
</reference>
<dbReference type="SMART" id="SM00271">
    <property type="entry name" value="DnaJ"/>
    <property type="match status" value="1"/>
</dbReference>
<keyword evidence="10" id="KW-0540">Nuclease</keyword>
<dbReference type="PANTHER" id="PTHR44340:SF1">
    <property type="entry name" value="DNAJ HOMOLOG SUBFAMILY C MEMBER 10"/>
    <property type="match status" value="1"/>
</dbReference>
<evidence type="ECO:0000259" key="9">
    <source>
        <dbReference type="PROSITE" id="PS51352"/>
    </source>
</evidence>
<name>A0AAN8EQX3_TRICO</name>
<dbReference type="PRINTS" id="PR00421">
    <property type="entry name" value="THIOREDOXIN"/>
</dbReference>
<feature type="domain" description="Thioredoxin" evidence="9">
    <location>
        <begin position="103"/>
        <end position="222"/>
    </location>
</feature>
<dbReference type="InterPro" id="IPR001623">
    <property type="entry name" value="DnaJ_domain"/>
</dbReference>
<feature type="signal peptide" evidence="7">
    <location>
        <begin position="1"/>
        <end position="20"/>
    </location>
</feature>
<dbReference type="SUPFAM" id="SSF46565">
    <property type="entry name" value="Chaperone J-domain"/>
    <property type="match status" value="1"/>
</dbReference>
<comment type="caution">
    <text evidence="10">The sequence shown here is derived from an EMBL/GenBank/DDBJ whole genome shotgun (WGS) entry which is preliminary data.</text>
</comment>
<dbReference type="PROSITE" id="PS00636">
    <property type="entry name" value="DNAJ_1"/>
    <property type="match status" value="1"/>
</dbReference>
<accession>A0AAN8EQX3</accession>
<dbReference type="GO" id="GO:0051787">
    <property type="term" value="F:misfolded protein binding"/>
    <property type="evidence" value="ECO:0007669"/>
    <property type="project" value="TreeGrafter"/>
</dbReference>
<dbReference type="CDD" id="cd06257">
    <property type="entry name" value="DnaJ"/>
    <property type="match status" value="1"/>
</dbReference>
<evidence type="ECO:0000256" key="7">
    <source>
        <dbReference type="SAM" id="SignalP"/>
    </source>
</evidence>
<dbReference type="PROSITE" id="PS50076">
    <property type="entry name" value="DNAJ_2"/>
    <property type="match status" value="1"/>
</dbReference>
<dbReference type="SUPFAM" id="SSF52833">
    <property type="entry name" value="Thioredoxin-like"/>
    <property type="match status" value="6"/>
</dbReference>
<organism evidence="10 11">
    <name type="scientific">Trichostrongylus colubriformis</name>
    <name type="common">Black scour worm</name>
    <dbReference type="NCBI Taxonomy" id="6319"/>
    <lineage>
        <taxon>Eukaryota</taxon>
        <taxon>Metazoa</taxon>
        <taxon>Ecdysozoa</taxon>
        <taxon>Nematoda</taxon>
        <taxon>Chromadorea</taxon>
        <taxon>Rhabditida</taxon>
        <taxon>Rhabditina</taxon>
        <taxon>Rhabditomorpha</taxon>
        <taxon>Strongyloidea</taxon>
        <taxon>Trichostrongylidae</taxon>
        <taxon>Trichostrongylus</taxon>
    </lineage>
</organism>
<feature type="chain" id="PRO_5042922203" description="DnaJ homolog subfamily C member 10" evidence="7">
    <location>
        <begin position="21"/>
        <end position="793"/>
    </location>
</feature>
<dbReference type="InterPro" id="IPR013766">
    <property type="entry name" value="Thioredoxin_domain"/>
</dbReference>
<dbReference type="InterPro" id="IPR052460">
    <property type="entry name" value="ER_disulfide_reductase"/>
</dbReference>
<dbReference type="InterPro" id="IPR036869">
    <property type="entry name" value="J_dom_sf"/>
</dbReference>
<dbReference type="EMBL" id="WIXE01024945">
    <property type="protein sequence ID" value="KAK5965145.1"/>
    <property type="molecule type" value="Genomic_DNA"/>
</dbReference>
<evidence type="ECO:0000313" key="11">
    <source>
        <dbReference type="Proteomes" id="UP001331761"/>
    </source>
</evidence>
<dbReference type="Proteomes" id="UP001331761">
    <property type="component" value="Unassembled WGS sequence"/>
</dbReference>
<dbReference type="GO" id="GO:0004519">
    <property type="term" value="F:endonuclease activity"/>
    <property type="evidence" value="ECO:0007669"/>
    <property type="project" value="UniProtKB-KW"/>
</dbReference>
<comment type="function">
    <text evidence="5">Plays an important role in regulating the size of autophagosomes during the formation process.</text>
</comment>
<evidence type="ECO:0000256" key="1">
    <source>
        <dbReference type="ARBA" id="ARBA00004163"/>
    </source>
</evidence>
<evidence type="ECO:0000259" key="8">
    <source>
        <dbReference type="PROSITE" id="PS50076"/>
    </source>
</evidence>
<dbReference type="Pfam" id="PF00226">
    <property type="entry name" value="DnaJ"/>
    <property type="match status" value="1"/>
</dbReference>
<keyword evidence="11" id="KW-1185">Reference proteome</keyword>
<dbReference type="PANTHER" id="PTHR44340">
    <property type="entry name" value="DNAJ HOMOLOG SUBFAMILY C MEMBER 10"/>
    <property type="match status" value="1"/>
</dbReference>
<evidence type="ECO:0000313" key="10">
    <source>
        <dbReference type="EMBL" id="KAK5965145.1"/>
    </source>
</evidence>
<evidence type="ECO:0000256" key="6">
    <source>
        <dbReference type="ARBA" id="ARBA00035043"/>
    </source>
</evidence>
<keyword evidence="10" id="KW-0378">Hydrolase</keyword>
<comment type="subcellular location">
    <subcellularLocation>
        <location evidence="1">Endoplasmic reticulum membrane</location>
        <topology evidence="1">Single-pass type IV membrane protein</topology>
    </subcellularLocation>
</comment>
<protein>
    <recommendedName>
        <fullName evidence="2">DnaJ homolog subfamily C member 10</fullName>
    </recommendedName>
    <alternativeName>
        <fullName evidence="3">DnaJ homolog subfamily C member 16</fullName>
    </alternativeName>
    <alternativeName>
        <fullName evidence="6">Endoplasmic reticulum DNA J domain-containing protein 8</fullName>
    </alternativeName>
</protein>
<dbReference type="FunFam" id="1.10.287.110:FF:000029">
    <property type="entry name" value="DnaJ homolog subfamily C member 10"/>
    <property type="match status" value="1"/>
</dbReference>
<evidence type="ECO:0000256" key="4">
    <source>
        <dbReference type="ARBA" id="ARBA00023006"/>
    </source>
</evidence>
<keyword evidence="10" id="KW-0255">Endonuclease</keyword>
<dbReference type="GO" id="GO:0016671">
    <property type="term" value="F:oxidoreductase activity, acting on a sulfur group of donors, disulfide as acceptor"/>
    <property type="evidence" value="ECO:0007669"/>
    <property type="project" value="TreeGrafter"/>
</dbReference>
<proteinExistence type="predicted"/>
<feature type="domain" description="Thioredoxin" evidence="9">
    <location>
        <begin position="401"/>
        <end position="553"/>
    </location>
</feature>
<dbReference type="GO" id="GO:0015035">
    <property type="term" value="F:protein-disulfide reductase activity"/>
    <property type="evidence" value="ECO:0007669"/>
    <property type="project" value="TreeGrafter"/>
</dbReference>
<feature type="domain" description="J" evidence="8">
    <location>
        <begin position="23"/>
        <end position="88"/>
    </location>
</feature>
<dbReference type="Gene3D" id="1.10.287.110">
    <property type="entry name" value="DnaJ domain"/>
    <property type="match status" value="1"/>
</dbReference>
<dbReference type="Pfam" id="PF00085">
    <property type="entry name" value="Thioredoxin"/>
    <property type="match status" value="4"/>
</dbReference>
<dbReference type="Gene3D" id="3.40.30.10">
    <property type="entry name" value="Glutaredoxin"/>
    <property type="match status" value="6"/>
</dbReference>
<dbReference type="GO" id="GO:0005788">
    <property type="term" value="C:endoplasmic reticulum lumen"/>
    <property type="evidence" value="ECO:0007669"/>
    <property type="project" value="TreeGrafter"/>
</dbReference>
<keyword evidence="4" id="KW-0072">Autophagy</keyword>